<keyword evidence="2" id="KW-0472">Membrane</keyword>
<feature type="transmembrane region" description="Helical" evidence="2">
    <location>
        <begin position="69"/>
        <end position="91"/>
    </location>
</feature>
<dbReference type="EMBL" id="UOEI01000273">
    <property type="protein sequence ID" value="VAW00051.1"/>
    <property type="molecule type" value="Genomic_DNA"/>
</dbReference>
<proteinExistence type="predicted"/>
<dbReference type="PANTHER" id="PTHR43317:SF1">
    <property type="entry name" value="THERMOSPERMINE SYNTHASE ACAULIS5"/>
    <property type="match status" value="1"/>
</dbReference>
<dbReference type="SUPFAM" id="SSF53335">
    <property type="entry name" value="S-adenosyl-L-methionine-dependent methyltransferases"/>
    <property type="match status" value="1"/>
</dbReference>
<organism evidence="3">
    <name type="scientific">hydrothermal vent metagenome</name>
    <dbReference type="NCBI Taxonomy" id="652676"/>
    <lineage>
        <taxon>unclassified sequences</taxon>
        <taxon>metagenomes</taxon>
        <taxon>ecological metagenomes</taxon>
    </lineage>
</organism>
<keyword evidence="2" id="KW-0812">Transmembrane</keyword>
<reference evidence="3" key="1">
    <citation type="submission" date="2018-06" db="EMBL/GenBank/DDBJ databases">
        <authorList>
            <person name="Zhirakovskaya E."/>
        </authorList>
    </citation>
    <scope>NUCLEOTIDE SEQUENCE</scope>
</reference>
<keyword evidence="3" id="KW-0808">Transferase</keyword>
<dbReference type="SUPFAM" id="SSF103473">
    <property type="entry name" value="MFS general substrate transporter"/>
    <property type="match status" value="1"/>
</dbReference>
<protein>
    <submittedName>
        <fullName evidence="3">Spermidine synthase</fullName>
        <ecNumber evidence="3">2.5.1.16</ecNumber>
    </submittedName>
</protein>
<keyword evidence="2" id="KW-1133">Transmembrane helix</keyword>
<feature type="transmembrane region" description="Helical" evidence="2">
    <location>
        <begin position="103"/>
        <end position="122"/>
    </location>
</feature>
<dbReference type="EC" id="2.5.1.16" evidence="3"/>
<dbReference type="PANTHER" id="PTHR43317">
    <property type="entry name" value="THERMOSPERMINE SYNTHASE ACAULIS5"/>
    <property type="match status" value="1"/>
</dbReference>
<evidence type="ECO:0000256" key="1">
    <source>
        <dbReference type="ARBA" id="ARBA00023115"/>
    </source>
</evidence>
<name>A0A3B0S271_9ZZZZ</name>
<feature type="transmembrane region" description="Helical" evidence="2">
    <location>
        <begin position="194"/>
        <end position="214"/>
    </location>
</feature>
<feature type="transmembrane region" description="Helical" evidence="2">
    <location>
        <begin position="143"/>
        <end position="164"/>
    </location>
</feature>
<keyword evidence="1" id="KW-0620">Polyamine biosynthesis</keyword>
<dbReference type="NCBIfam" id="NF037959">
    <property type="entry name" value="MFS_SpdSyn"/>
    <property type="match status" value="1"/>
</dbReference>
<dbReference type="GO" id="GO:0006596">
    <property type="term" value="P:polyamine biosynthetic process"/>
    <property type="evidence" value="ECO:0007669"/>
    <property type="project" value="UniProtKB-KW"/>
</dbReference>
<dbReference type="InterPro" id="IPR036259">
    <property type="entry name" value="MFS_trans_sf"/>
</dbReference>
<evidence type="ECO:0000256" key="2">
    <source>
        <dbReference type="SAM" id="Phobius"/>
    </source>
</evidence>
<feature type="transmembrane region" description="Helical" evidence="2">
    <location>
        <begin position="170"/>
        <end position="187"/>
    </location>
</feature>
<dbReference type="InterPro" id="IPR029063">
    <property type="entry name" value="SAM-dependent_MTases_sf"/>
</dbReference>
<feature type="transmembrane region" description="Helical" evidence="2">
    <location>
        <begin position="35"/>
        <end position="57"/>
    </location>
</feature>
<dbReference type="Gene3D" id="3.40.50.150">
    <property type="entry name" value="Vaccinia Virus protein VP39"/>
    <property type="match status" value="1"/>
</dbReference>
<evidence type="ECO:0000313" key="3">
    <source>
        <dbReference type="EMBL" id="VAW00051.1"/>
    </source>
</evidence>
<accession>A0A3B0S271</accession>
<dbReference type="GO" id="GO:0004766">
    <property type="term" value="F:spermidine synthase activity"/>
    <property type="evidence" value="ECO:0007669"/>
    <property type="project" value="UniProtKB-EC"/>
</dbReference>
<sequence>MRSWLIGIVVFVAAAAVLVLEIVAGRILAPYVGVSLQTFTGIIGTVLAAIALGAWGGGRLADKHDPRSLLGPVLVGGGLLAVASPALVTMIGPSVPGEDPGTIVVLAFIGFFAPAAVLSMVTPIAGKLMIDSLDTAGSVVGNLSAIGTAGALFGTFVTGFILIASVPSKPITWIVGLVLIVLGIVAVSDKSRQIVVPAILAAMGVFGASAVMAAPCDYETPYSCARVATDPNRASGRVLVLDTFVNSYVDMEDPTYLSSRYALVTDAAIQTLAPEGPLDLAFIGGGGYTLPRMYQATRGGTSTVLELDPALEQISIDDLGLIEGPWLTTTIGDARLTIRHLPDDGFDVVIGDAFSGRSVPWHLTTVEFLTDVRDKLTDRGIYVMNTIDHPPTRFARAEMATIAEVFPYFAVVAPQAYLDREHGGNFVLVGSMVPIDTSAIEALVPEGEIAFSGEAAAGWFAGVAPLRDDFAPVDQMISRP</sequence>
<dbReference type="Gene3D" id="1.20.1250.20">
    <property type="entry name" value="MFS general substrate transporter like domains"/>
    <property type="match status" value="1"/>
</dbReference>
<dbReference type="AlphaFoldDB" id="A0A3B0S271"/>
<gene>
    <name evidence="3" type="ORF">MNBD_ACTINO01-1349</name>
</gene>